<dbReference type="GeneID" id="63683538"/>
<proteinExistence type="predicted"/>
<feature type="compositionally biased region" description="Acidic residues" evidence="1">
    <location>
        <begin position="147"/>
        <end position="159"/>
    </location>
</feature>
<evidence type="ECO:0000313" key="3">
    <source>
        <dbReference type="Proteomes" id="UP000030653"/>
    </source>
</evidence>
<dbReference type="EMBL" id="JH795863">
    <property type="protein sequence ID" value="EJU01727.1"/>
    <property type="molecule type" value="Genomic_DNA"/>
</dbReference>
<dbReference type="AlphaFoldDB" id="M5G7C3"/>
<keyword evidence="3" id="KW-1185">Reference proteome</keyword>
<protein>
    <submittedName>
        <fullName evidence="2">Uncharacterized protein</fullName>
    </submittedName>
</protein>
<organism evidence="2 3">
    <name type="scientific">Dacryopinax primogenitus (strain DJM 731)</name>
    <name type="common">Brown rot fungus</name>
    <dbReference type="NCBI Taxonomy" id="1858805"/>
    <lineage>
        <taxon>Eukaryota</taxon>
        <taxon>Fungi</taxon>
        <taxon>Dikarya</taxon>
        <taxon>Basidiomycota</taxon>
        <taxon>Agaricomycotina</taxon>
        <taxon>Dacrymycetes</taxon>
        <taxon>Dacrymycetales</taxon>
        <taxon>Dacrymycetaceae</taxon>
        <taxon>Dacryopinax</taxon>
    </lineage>
</organism>
<evidence type="ECO:0000256" key="1">
    <source>
        <dbReference type="SAM" id="MobiDB-lite"/>
    </source>
</evidence>
<sequence>MSQHFIGSGGPAPDWSNEDYPLEHIKILAAAAKRAVQELWPFSIKERTVWAKNLELITAFWDAIHTLAQEHQDQFASLSPAHIKYMGLDLQWLWLSCQEGKVKTKKLALHGVQPAAPLEILEEKNTVQLIPLLPRPHLPHMTSPSADETEGEDQVLESDSEVRVEDKKSWQDAVHRCFVHHNDMAEEGIIASKNYALPSADMHVPLDPKRRSE</sequence>
<evidence type="ECO:0000313" key="2">
    <source>
        <dbReference type="EMBL" id="EJU01727.1"/>
    </source>
</evidence>
<dbReference type="HOGENOM" id="CLU_1294366_0_0_1"/>
<reference evidence="2 3" key="1">
    <citation type="journal article" date="2012" name="Science">
        <title>The Paleozoic origin of enzymatic lignin decomposition reconstructed from 31 fungal genomes.</title>
        <authorList>
            <person name="Floudas D."/>
            <person name="Binder M."/>
            <person name="Riley R."/>
            <person name="Barry K."/>
            <person name="Blanchette R.A."/>
            <person name="Henrissat B."/>
            <person name="Martinez A.T."/>
            <person name="Otillar R."/>
            <person name="Spatafora J.W."/>
            <person name="Yadav J.S."/>
            <person name="Aerts A."/>
            <person name="Benoit I."/>
            <person name="Boyd A."/>
            <person name="Carlson A."/>
            <person name="Copeland A."/>
            <person name="Coutinho P.M."/>
            <person name="de Vries R.P."/>
            <person name="Ferreira P."/>
            <person name="Findley K."/>
            <person name="Foster B."/>
            <person name="Gaskell J."/>
            <person name="Glotzer D."/>
            <person name="Gorecki P."/>
            <person name="Heitman J."/>
            <person name="Hesse C."/>
            <person name="Hori C."/>
            <person name="Igarashi K."/>
            <person name="Jurgens J.A."/>
            <person name="Kallen N."/>
            <person name="Kersten P."/>
            <person name="Kohler A."/>
            <person name="Kuees U."/>
            <person name="Kumar T.K.A."/>
            <person name="Kuo A."/>
            <person name="LaButti K."/>
            <person name="Larrondo L.F."/>
            <person name="Lindquist E."/>
            <person name="Ling A."/>
            <person name="Lombard V."/>
            <person name="Lucas S."/>
            <person name="Lundell T."/>
            <person name="Martin R."/>
            <person name="McLaughlin D.J."/>
            <person name="Morgenstern I."/>
            <person name="Morin E."/>
            <person name="Murat C."/>
            <person name="Nagy L.G."/>
            <person name="Nolan M."/>
            <person name="Ohm R.A."/>
            <person name="Patyshakuliyeva A."/>
            <person name="Rokas A."/>
            <person name="Ruiz-Duenas F.J."/>
            <person name="Sabat G."/>
            <person name="Salamov A."/>
            <person name="Samejima M."/>
            <person name="Schmutz J."/>
            <person name="Slot J.C."/>
            <person name="St John F."/>
            <person name="Stenlid J."/>
            <person name="Sun H."/>
            <person name="Sun S."/>
            <person name="Syed K."/>
            <person name="Tsang A."/>
            <person name="Wiebenga A."/>
            <person name="Young D."/>
            <person name="Pisabarro A."/>
            <person name="Eastwood D.C."/>
            <person name="Martin F."/>
            <person name="Cullen D."/>
            <person name="Grigoriev I.V."/>
            <person name="Hibbett D.S."/>
        </authorList>
    </citation>
    <scope>NUCLEOTIDE SEQUENCE [LARGE SCALE GENOMIC DNA]</scope>
    <source>
        <strain evidence="2 3">DJM-731 SS1</strain>
    </source>
</reference>
<gene>
    <name evidence="2" type="ORF">DACRYDRAFT_107469</name>
</gene>
<dbReference type="RefSeq" id="XP_040628624.1">
    <property type="nucleotide sequence ID" value="XM_040768476.1"/>
</dbReference>
<name>M5G7C3_DACPD</name>
<dbReference type="Proteomes" id="UP000030653">
    <property type="component" value="Unassembled WGS sequence"/>
</dbReference>
<feature type="region of interest" description="Disordered" evidence="1">
    <location>
        <begin position="135"/>
        <end position="164"/>
    </location>
</feature>
<accession>M5G7C3</accession>